<evidence type="ECO:0000256" key="8">
    <source>
        <dbReference type="ARBA" id="ARBA00026184"/>
    </source>
</evidence>
<evidence type="ECO:0000259" key="12">
    <source>
        <dbReference type="PROSITE" id="PS50897"/>
    </source>
</evidence>
<evidence type="ECO:0000256" key="11">
    <source>
        <dbReference type="PROSITE-ProRule" id="PRU00221"/>
    </source>
</evidence>
<keyword evidence="2 11" id="KW-0853">WD repeat</keyword>
<dbReference type="GO" id="GO:0000398">
    <property type="term" value="P:mRNA splicing, via spliceosome"/>
    <property type="evidence" value="ECO:0007669"/>
    <property type="project" value="InterPro"/>
</dbReference>
<protein>
    <recommendedName>
        <fullName evidence="8">WD40 repeat-containing protein SMU1</fullName>
    </recommendedName>
    <alternativeName>
        <fullName evidence="9">Smu-1 suppressor of mec-8 and unc-52 protein homolog</fullName>
    </alternativeName>
</protein>
<dbReference type="PROSITE" id="PS50897">
    <property type="entry name" value="CTLH"/>
    <property type="match status" value="1"/>
</dbReference>
<dbReference type="CDD" id="cd00200">
    <property type="entry name" value="WD40"/>
    <property type="match status" value="1"/>
</dbReference>
<dbReference type="PROSITE" id="PS00678">
    <property type="entry name" value="WD_REPEATS_1"/>
    <property type="match status" value="2"/>
</dbReference>
<dbReference type="PANTHER" id="PTHR22848">
    <property type="entry name" value="WD40 REPEAT PROTEIN"/>
    <property type="match status" value="1"/>
</dbReference>
<dbReference type="PROSITE" id="PS50082">
    <property type="entry name" value="WD_REPEATS_2"/>
    <property type="match status" value="5"/>
</dbReference>
<proteinExistence type="inferred from homology"/>
<dbReference type="GO" id="GO:0016607">
    <property type="term" value="C:nuclear speck"/>
    <property type="evidence" value="ECO:0007669"/>
    <property type="project" value="UniProtKB-SubCell"/>
</dbReference>
<dbReference type="EMBL" id="JAFJMO010000007">
    <property type="protein sequence ID" value="KAJ8271272.1"/>
    <property type="molecule type" value="Genomic_DNA"/>
</dbReference>
<dbReference type="AlphaFoldDB" id="A0A9Q1HZD3"/>
<keyword evidence="4" id="KW-0677">Repeat</keyword>
<comment type="subunit">
    <text evidence="10">Component of the spliceosome B complex. Interacts with IK.</text>
</comment>
<accession>A0A9Q1HZD3</accession>
<feature type="repeat" description="WD" evidence="11">
    <location>
        <begin position="303"/>
        <end position="344"/>
    </location>
</feature>
<keyword evidence="6" id="KW-0539">Nucleus</keyword>
<evidence type="ECO:0000313" key="14">
    <source>
        <dbReference type="Proteomes" id="UP001152803"/>
    </source>
</evidence>
<dbReference type="PRINTS" id="PR00320">
    <property type="entry name" value="GPROTEINBRPT"/>
</dbReference>
<dbReference type="PROSITE" id="PS50896">
    <property type="entry name" value="LISH"/>
    <property type="match status" value="1"/>
</dbReference>
<feature type="repeat" description="WD" evidence="11">
    <location>
        <begin position="210"/>
        <end position="251"/>
    </location>
</feature>
<dbReference type="OrthoDB" id="538223at2759"/>
<evidence type="ECO:0000313" key="13">
    <source>
        <dbReference type="EMBL" id="KAJ8271272.1"/>
    </source>
</evidence>
<feature type="repeat" description="WD" evidence="11">
    <location>
        <begin position="260"/>
        <end position="301"/>
    </location>
</feature>
<dbReference type="Gene3D" id="2.130.10.10">
    <property type="entry name" value="YVTN repeat-like/Quinoprotein amine dehydrogenase"/>
    <property type="match status" value="3"/>
</dbReference>
<dbReference type="InterPro" id="IPR054532">
    <property type="entry name" value="TPL_SMU1_LisH-like"/>
</dbReference>
<keyword evidence="5" id="KW-0508">mRNA splicing</keyword>
<dbReference type="PROSITE" id="PS50294">
    <property type="entry name" value="WD_REPEATS_REGION"/>
    <property type="match status" value="3"/>
</dbReference>
<dbReference type="Pfam" id="PF00400">
    <property type="entry name" value="WD40"/>
    <property type="match status" value="5"/>
</dbReference>
<evidence type="ECO:0000256" key="6">
    <source>
        <dbReference type="ARBA" id="ARBA00023242"/>
    </source>
</evidence>
<sequence length="510" mass="56227">MAVEVESADVIRLIMQFLKENNLHRTLATLQEETTVSLNTVDSIESFVADINNGHWDTVLQAIQSLTLPDKTLIDLYEQVVLELIELRELGAARSLLRQSDPMIALKLTQPGRHAHLEGLLGRPHFDPREAYVDSGSKEKRRMVIAQALAGEVSVVPPSSLMALLGQSLQWQQQHGVPAPGISLDLLRGGAAARDVEEECCPTQLYLHIEFGQKSQVACARFSPDGRYLVTGTMDGFIEVWDFRTGKLRKDLQCQSQGGSMLMEEAVLCLGFSCDSEMLATGSQAGHIQVWKLQSGRGLRRFEHAHSRGVTCLCFCRDHNQLLSASIDHTIRIHGLKSGKTLQEFRGHSSAVREATFAQDGRYIISASFDGTVKIWNVKTAECSATLPVSAGGDVAVNSVALLPQSPERFLVCSRSNTAVVMNARGQVVCRFSSDKREGGAFVCCVLSPRGAWLYCVGEDSVLYCFSTSTCKLERTLRVHERDVIGIAHHPHQNLITTYSADGLLKLWRP</sequence>
<comment type="similarity">
    <text evidence="7">Belongs to the WD repeat SMU1 family.</text>
</comment>
<feature type="repeat" description="WD" evidence="11">
    <location>
        <begin position="477"/>
        <end position="510"/>
    </location>
</feature>
<evidence type="ECO:0000256" key="4">
    <source>
        <dbReference type="ARBA" id="ARBA00022737"/>
    </source>
</evidence>
<dbReference type="InterPro" id="IPR019775">
    <property type="entry name" value="WD40_repeat_CS"/>
</dbReference>
<evidence type="ECO:0000256" key="3">
    <source>
        <dbReference type="ARBA" id="ARBA00022664"/>
    </source>
</evidence>
<evidence type="ECO:0000256" key="2">
    <source>
        <dbReference type="ARBA" id="ARBA00022574"/>
    </source>
</evidence>
<dbReference type="InterPro" id="IPR015943">
    <property type="entry name" value="WD40/YVTN_repeat-like_dom_sf"/>
</dbReference>
<evidence type="ECO:0000256" key="9">
    <source>
        <dbReference type="ARBA" id="ARBA00031988"/>
    </source>
</evidence>
<dbReference type="SMART" id="SM00320">
    <property type="entry name" value="WD40"/>
    <property type="match status" value="7"/>
</dbReference>
<organism evidence="13 14">
    <name type="scientific">Conger conger</name>
    <name type="common">Conger eel</name>
    <name type="synonym">Muraena conger</name>
    <dbReference type="NCBI Taxonomy" id="82655"/>
    <lineage>
        <taxon>Eukaryota</taxon>
        <taxon>Metazoa</taxon>
        <taxon>Chordata</taxon>
        <taxon>Craniata</taxon>
        <taxon>Vertebrata</taxon>
        <taxon>Euteleostomi</taxon>
        <taxon>Actinopterygii</taxon>
        <taxon>Neopterygii</taxon>
        <taxon>Teleostei</taxon>
        <taxon>Anguilliformes</taxon>
        <taxon>Congridae</taxon>
        <taxon>Conger</taxon>
    </lineage>
</organism>
<evidence type="ECO:0000256" key="5">
    <source>
        <dbReference type="ARBA" id="ARBA00023187"/>
    </source>
</evidence>
<dbReference type="SUPFAM" id="SSF50978">
    <property type="entry name" value="WD40 repeat-like"/>
    <property type="match status" value="1"/>
</dbReference>
<evidence type="ECO:0000256" key="7">
    <source>
        <dbReference type="ARBA" id="ARBA00025801"/>
    </source>
</evidence>
<evidence type="ECO:0000256" key="10">
    <source>
        <dbReference type="ARBA" id="ARBA00046364"/>
    </source>
</evidence>
<comment type="caution">
    <text evidence="13">The sequence shown here is derived from an EMBL/GenBank/DDBJ whole genome shotgun (WGS) entry which is preliminary data.</text>
</comment>
<dbReference type="SMART" id="SM00668">
    <property type="entry name" value="CTLH"/>
    <property type="match status" value="1"/>
</dbReference>
<feature type="repeat" description="WD" evidence="11">
    <location>
        <begin position="345"/>
        <end position="386"/>
    </location>
</feature>
<reference evidence="13" key="1">
    <citation type="journal article" date="2023" name="Science">
        <title>Genome structures resolve the early diversification of teleost fishes.</title>
        <authorList>
            <person name="Parey E."/>
            <person name="Louis A."/>
            <person name="Montfort J."/>
            <person name="Bouchez O."/>
            <person name="Roques C."/>
            <person name="Iampietro C."/>
            <person name="Lluch J."/>
            <person name="Castinel A."/>
            <person name="Donnadieu C."/>
            <person name="Desvignes T."/>
            <person name="Floi Bucao C."/>
            <person name="Jouanno E."/>
            <person name="Wen M."/>
            <person name="Mejri S."/>
            <person name="Dirks R."/>
            <person name="Jansen H."/>
            <person name="Henkel C."/>
            <person name="Chen W.J."/>
            <person name="Zahm M."/>
            <person name="Cabau C."/>
            <person name="Klopp C."/>
            <person name="Thompson A.W."/>
            <person name="Robinson-Rechavi M."/>
            <person name="Braasch I."/>
            <person name="Lecointre G."/>
            <person name="Bobe J."/>
            <person name="Postlethwait J.H."/>
            <person name="Berthelot C."/>
            <person name="Roest Crollius H."/>
            <person name="Guiguen Y."/>
        </authorList>
    </citation>
    <scope>NUCLEOTIDE SEQUENCE</scope>
    <source>
        <strain evidence="13">Concon-B</strain>
    </source>
</reference>
<feature type="domain" description="CTLH" evidence="12">
    <location>
        <begin position="40"/>
        <end position="92"/>
    </location>
</feature>
<comment type="subcellular location">
    <subcellularLocation>
        <location evidence="1">Nucleus speckle</location>
    </subcellularLocation>
</comment>
<dbReference type="InterPro" id="IPR020472">
    <property type="entry name" value="WD40_PAC1"/>
</dbReference>
<dbReference type="InterPro" id="IPR045184">
    <property type="entry name" value="SMU1"/>
</dbReference>
<keyword evidence="3" id="KW-0507">mRNA processing</keyword>
<dbReference type="SMART" id="SM00667">
    <property type="entry name" value="LisH"/>
    <property type="match status" value="1"/>
</dbReference>
<dbReference type="InterPro" id="IPR006594">
    <property type="entry name" value="LisH"/>
</dbReference>
<dbReference type="InterPro" id="IPR006595">
    <property type="entry name" value="CTLH_C"/>
</dbReference>
<dbReference type="InterPro" id="IPR001680">
    <property type="entry name" value="WD40_rpt"/>
</dbReference>
<name>A0A9Q1HZD3_CONCO</name>
<dbReference type="Pfam" id="PF17814">
    <property type="entry name" value="LisH_TPL"/>
    <property type="match status" value="1"/>
</dbReference>
<evidence type="ECO:0000256" key="1">
    <source>
        <dbReference type="ARBA" id="ARBA00004324"/>
    </source>
</evidence>
<dbReference type="InterPro" id="IPR036322">
    <property type="entry name" value="WD40_repeat_dom_sf"/>
</dbReference>
<dbReference type="Proteomes" id="UP001152803">
    <property type="component" value="Unassembled WGS sequence"/>
</dbReference>
<keyword evidence="14" id="KW-1185">Reference proteome</keyword>
<gene>
    <name evidence="13" type="ORF">COCON_G00101310</name>
</gene>